<protein>
    <submittedName>
        <fullName evidence="1">Uncharacterized protein</fullName>
    </submittedName>
</protein>
<reference evidence="2" key="1">
    <citation type="submission" date="2017-02" db="EMBL/GenBank/DDBJ databases">
        <authorList>
            <person name="Daims H."/>
        </authorList>
    </citation>
    <scope>NUCLEOTIDE SEQUENCE [LARGE SCALE GENOMIC DNA]</scope>
</reference>
<evidence type="ECO:0000313" key="2">
    <source>
        <dbReference type="Proteomes" id="UP000195667"/>
    </source>
</evidence>
<sequence>MASKGDSGPPCGVPTSLGLLWLNKFGQSYEFLLKFAFLFSTNLTAVCYLKLSKEDS</sequence>
<name>A0A1R4H0B2_9GAMM</name>
<gene>
    <name evidence="1" type="ORF">CRENPOLYSF1_1160001</name>
</gene>
<accession>A0A1R4H0B2</accession>
<dbReference type="AlphaFoldDB" id="A0A1R4H0B2"/>
<organism evidence="1 2">
    <name type="scientific">Crenothrix polyspora</name>
    <dbReference type="NCBI Taxonomy" id="360316"/>
    <lineage>
        <taxon>Bacteria</taxon>
        <taxon>Pseudomonadati</taxon>
        <taxon>Pseudomonadota</taxon>
        <taxon>Gammaproteobacteria</taxon>
        <taxon>Methylococcales</taxon>
        <taxon>Crenotrichaceae</taxon>
        <taxon>Crenothrix</taxon>
    </lineage>
</organism>
<dbReference type="Proteomes" id="UP000195667">
    <property type="component" value="Unassembled WGS sequence"/>
</dbReference>
<keyword evidence="2" id="KW-1185">Reference proteome</keyword>
<dbReference type="EMBL" id="FUKI01000020">
    <property type="protein sequence ID" value="SJM89642.1"/>
    <property type="molecule type" value="Genomic_DNA"/>
</dbReference>
<proteinExistence type="predicted"/>
<evidence type="ECO:0000313" key="1">
    <source>
        <dbReference type="EMBL" id="SJM89642.1"/>
    </source>
</evidence>